<gene>
    <name evidence="5" type="ORF">AKJ09_05373</name>
</gene>
<dbReference type="GO" id="GO:0003700">
    <property type="term" value="F:DNA-binding transcription factor activity"/>
    <property type="evidence" value="ECO:0007669"/>
    <property type="project" value="InterPro"/>
</dbReference>
<dbReference type="EMBL" id="CP012333">
    <property type="protein sequence ID" value="AKU98709.1"/>
    <property type="molecule type" value="Genomic_DNA"/>
</dbReference>
<evidence type="ECO:0000313" key="6">
    <source>
        <dbReference type="Proteomes" id="UP000064967"/>
    </source>
</evidence>
<dbReference type="KEGG" id="llu:AKJ09_05373"/>
<evidence type="ECO:0000256" key="2">
    <source>
        <dbReference type="ARBA" id="ARBA00023125"/>
    </source>
</evidence>
<evidence type="ECO:0000256" key="3">
    <source>
        <dbReference type="ARBA" id="ARBA00023163"/>
    </source>
</evidence>
<sequence>MPTFLSTSRATTDSNLDLASAGWSYVEHDGGALEVLEVRGGGAKSWCFLWPHRMVVQALSEGVTFTCDERTAVLPTGAVLVIESFGARTKIDAAPGGAFRALFEIPSVENVGPSRARLHAPRVGPVLALDLAAPQTFIAAVAPTTDVLCIGRVFGPVARARAYIEENVEKDFDLETLSAAAGVERSYLCRLFQRTMGLPPYRFRTHLRVAHARKLLAAGADCTDVTYTLGFCDQSHLTRCFKELTGTTPGAYARACRASRSEWTTSPAAA</sequence>
<keyword evidence="1" id="KW-0805">Transcription regulation</keyword>
<dbReference type="PATRIC" id="fig|1391654.3.peg.5443"/>
<dbReference type="SUPFAM" id="SSF46689">
    <property type="entry name" value="Homeodomain-like"/>
    <property type="match status" value="2"/>
</dbReference>
<dbReference type="InterPro" id="IPR009057">
    <property type="entry name" value="Homeodomain-like_sf"/>
</dbReference>
<dbReference type="InterPro" id="IPR018060">
    <property type="entry name" value="HTH_AraC"/>
</dbReference>
<dbReference type="Proteomes" id="UP000064967">
    <property type="component" value="Chromosome"/>
</dbReference>
<accession>A0A0K1Q000</accession>
<dbReference type="RefSeq" id="WP_169927823.1">
    <property type="nucleotide sequence ID" value="NZ_CP012333.1"/>
</dbReference>
<dbReference type="PROSITE" id="PS01124">
    <property type="entry name" value="HTH_ARAC_FAMILY_2"/>
    <property type="match status" value="1"/>
</dbReference>
<dbReference type="InterPro" id="IPR050204">
    <property type="entry name" value="AraC_XylS_family_regulators"/>
</dbReference>
<protein>
    <submittedName>
        <fullName evidence="5">Transcriptional regulator, AraC family</fullName>
    </submittedName>
</protein>
<evidence type="ECO:0000259" key="4">
    <source>
        <dbReference type="PROSITE" id="PS01124"/>
    </source>
</evidence>
<dbReference type="PANTHER" id="PTHR46796">
    <property type="entry name" value="HTH-TYPE TRANSCRIPTIONAL ACTIVATOR RHAS-RELATED"/>
    <property type="match status" value="1"/>
</dbReference>
<proteinExistence type="predicted"/>
<evidence type="ECO:0000256" key="1">
    <source>
        <dbReference type="ARBA" id="ARBA00023015"/>
    </source>
</evidence>
<dbReference type="GO" id="GO:0043565">
    <property type="term" value="F:sequence-specific DNA binding"/>
    <property type="evidence" value="ECO:0007669"/>
    <property type="project" value="InterPro"/>
</dbReference>
<keyword evidence="2" id="KW-0238">DNA-binding</keyword>
<feature type="domain" description="HTH araC/xylS-type" evidence="4">
    <location>
        <begin position="158"/>
        <end position="255"/>
    </location>
</feature>
<dbReference type="AlphaFoldDB" id="A0A0K1Q000"/>
<keyword evidence="6" id="KW-1185">Reference proteome</keyword>
<organism evidence="5 6">
    <name type="scientific">Labilithrix luteola</name>
    <dbReference type="NCBI Taxonomy" id="1391654"/>
    <lineage>
        <taxon>Bacteria</taxon>
        <taxon>Pseudomonadati</taxon>
        <taxon>Myxococcota</taxon>
        <taxon>Polyangia</taxon>
        <taxon>Polyangiales</taxon>
        <taxon>Labilitrichaceae</taxon>
        <taxon>Labilithrix</taxon>
    </lineage>
</organism>
<dbReference type="Pfam" id="PF12833">
    <property type="entry name" value="HTH_18"/>
    <property type="match status" value="1"/>
</dbReference>
<dbReference type="STRING" id="1391654.AKJ09_05373"/>
<keyword evidence="3" id="KW-0804">Transcription</keyword>
<name>A0A0K1Q000_9BACT</name>
<dbReference type="SMART" id="SM00342">
    <property type="entry name" value="HTH_ARAC"/>
    <property type="match status" value="1"/>
</dbReference>
<evidence type="ECO:0000313" key="5">
    <source>
        <dbReference type="EMBL" id="AKU98709.1"/>
    </source>
</evidence>
<reference evidence="5 6" key="1">
    <citation type="submission" date="2015-08" db="EMBL/GenBank/DDBJ databases">
        <authorList>
            <person name="Babu N.S."/>
            <person name="Beckwith C.J."/>
            <person name="Beseler K.G."/>
            <person name="Brison A."/>
            <person name="Carone J.V."/>
            <person name="Caskin T.P."/>
            <person name="Diamond M."/>
            <person name="Durham M.E."/>
            <person name="Foxe J.M."/>
            <person name="Go M."/>
            <person name="Henderson B.A."/>
            <person name="Jones I.B."/>
            <person name="McGettigan J.A."/>
            <person name="Micheletti S.J."/>
            <person name="Nasrallah M.E."/>
            <person name="Ortiz D."/>
            <person name="Piller C.R."/>
            <person name="Privatt S.R."/>
            <person name="Schneider S.L."/>
            <person name="Sharp S."/>
            <person name="Smith T.C."/>
            <person name="Stanton J.D."/>
            <person name="Ullery H.E."/>
            <person name="Wilson R.J."/>
            <person name="Serrano M.G."/>
            <person name="Buck G."/>
            <person name="Lee V."/>
            <person name="Wang Y."/>
            <person name="Carvalho R."/>
            <person name="Voegtly L."/>
            <person name="Shi R."/>
            <person name="Duckworth R."/>
            <person name="Johnson A."/>
            <person name="Loviza R."/>
            <person name="Walstead R."/>
            <person name="Shah Z."/>
            <person name="Kiflezghi M."/>
            <person name="Wade K."/>
            <person name="Ball S.L."/>
            <person name="Bradley K.W."/>
            <person name="Asai D.J."/>
            <person name="Bowman C.A."/>
            <person name="Russell D.A."/>
            <person name="Pope W.H."/>
            <person name="Jacobs-Sera D."/>
            <person name="Hendrix R.W."/>
            <person name="Hatfull G.F."/>
        </authorList>
    </citation>
    <scope>NUCLEOTIDE SEQUENCE [LARGE SCALE GENOMIC DNA]</scope>
    <source>
        <strain evidence="5 6">DSM 27648</strain>
    </source>
</reference>
<dbReference type="Gene3D" id="1.10.10.60">
    <property type="entry name" value="Homeodomain-like"/>
    <property type="match status" value="1"/>
</dbReference>